<evidence type="ECO:0000313" key="1">
    <source>
        <dbReference type="EMBL" id="SLM28104.1"/>
    </source>
</evidence>
<proteinExistence type="predicted"/>
<dbReference type="EMBL" id="FWEV01000031">
    <property type="protein sequence ID" value="SLM28104.1"/>
    <property type="molecule type" value="Genomic_DNA"/>
</dbReference>
<accession>A0A1W1H6N8</accession>
<protein>
    <submittedName>
        <fullName evidence="1">Uncharacterized protein</fullName>
    </submittedName>
</protein>
<dbReference type="STRING" id="1246637.MTBBW1_1260026"/>
<dbReference type="Proteomes" id="UP000191931">
    <property type="component" value="Unassembled WGS sequence"/>
</dbReference>
<name>A0A1W1H6N8_9BACT</name>
<gene>
    <name evidence="1" type="ORF">MTBBW1_1260026</name>
</gene>
<dbReference type="RefSeq" id="WP_080804469.1">
    <property type="nucleotide sequence ID" value="NZ_LT828547.1"/>
</dbReference>
<reference evidence="1 2" key="1">
    <citation type="submission" date="2017-03" db="EMBL/GenBank/DDBJ databases">
        <authorList>
            <person name="Afonso C.L."/>
            <person name="Miller P.J."/>
            <person name="Scott M.A."/>
            <person name="Spackman E."/>
            <person name="Goraichik I."/>
            <person name="Dimitrov K.M."/>
            <person name="Suarez D.L."/>
            <person name="Swayne D.E."/>
        </authorList>
    </citation>
    <scope>NUCLEOTIDE SEQUENCE [LARGE SCALE GENOMIC DNA]</scope>
    <source>
        <strain evidence="1">PRJEB14757</strain>
    </source>
</reference>
<organism evidence="1 2">
    <name type="scientific">Desulfamplus magnetovallimortis</name>
    <dbReference type="NCBI Taxonomy" id="1246637"/>
    <lineage>
        <taxon>Bacteria</taxon>
        <taxon>Pseudomonadati</taxon>
        <taxon>Thermodesulfobacteriota</taxon>
        <taxon>Desulfobacteria</taxon>
        <taxon>Desulfobacterales</taxon>
        <taxon>Desulfobacteraceae</taxon>
        <taxon>Desulfamplus</taxon>
    </lineage>
</organism>
<dbReference type="AlphaFoldDB" id="A0A1W1H6N8"/>
<keyword evidence="2" id="KW-1185">Reference proteome</keyword>
<sequence>MIATIPNIKGSDLSPDLLRQVNINPEQIISITIQTETEDVLKASQDKRGKRRFNFLHTPKVPNINGATDIAKNHDKYLYDVTPNEKN</sequence>
<evidence type="ECO:0000313" key="2">
    <source>
        <dbReference type="Proteomes" id="UP000191931"/>
    </source>
</evidence>